<keyword evidence="2" id="KW-0418">Kinase</keyword>
<dbReference type="CDD" id="cd16917">
    <property type="entry name" value="HATPase_UhpB-NarQ-NarX-like"/>
    <property type="match status" value="1"/>
</dbReference>
<dbReference type="KEGG" id="clia:C3E79_02115"/>
<evidence type="ECO:0000256" key="2">
    <source>
        <dbReference type="ARBA" id="ARBA00022777"/>
    </source>
</evidence>
<evidence type="ECO:0000259" key="4">
    <source>
        <dbReference type="Pfam" id="PF02518"/>
    </source>
</evidence>
<evidence type="ECO:0000256" key="1">
    <source>
        <dbReference type="ARBA" id="ARBA00022679"/>
    </source>
</evidence>
<dbReference type="GO" id="GO:0005524">
    <property type="term" value="F:ATP binding"/>
    <property type="evidence" value="ECO:0007669"/>
    <property type="project" value="UniProtKB-KW"/>
</dbReference>
<proteinExistence type="predicted"/>
<dbReference type="EMBL" id="CP026948">
    <property type="protein sequence ID" value="AWB83433.1"/>
    <property type="molecule type" value="Genomic_DNA"/>
</dbReference>
<dbReference type="GO" id="GO:0000160">
    <property type="term" value="P:phosphorelay signal transduction system"/>
    <property type="evidence" value="ECO:0007669"/>
    <property type="project" value="UniProtKB-KW"/>
</dbReference>
<keyword evidence="7" id="KW-1185">Reference proteome</keyword>
<dbReference type="GO" id="GO:0016301">
    <property type="term" value="F:kinase activity"/>
    <property type="evidence" value="ECO:0007669"/>
    <property type="project" value="UniProtKB-KW"/>
</dbReference>
<evidence type="ECO:0000259" key="5">
    <source>
        <dbReference type="Pfam" id="PF04024"/>
    </source>
</evidence>
<feature type="domain" description="Phage shock protein PspC N-terminal" evidence="5">
    <location>
        <begin position="23"/>
        <end position="77"/>
    </location>
</feature>
<accession>A0A2S0WCE6</accession>
<dbReference type="SUPFAM" id="SSF55874">
    <property type="entry name" value="ATPase domain of HSP90 chaperone/DNA topoisomerase II/histidine kinase"/>
    <property type="match status" value="1"/>
</dbReference>
<dbReference type="Gene3D" id="3.30.565.10">
    <property type="entry name" value="Histidine kinase-like ATPase, C-terminal domain"/>
    <property type="match status" value="1"/>
</dbReference>
<reference evidence="7" key="1">
    <citation type="submission" date="2018-01" db="EMBL/GenBank/DDBJ databases">
        <authorList>
            <person name="Li J."/>
        </authorList>
    </citation>
    <scope>NUCLEOTIDE SEQUENCE [LARGE SCALE GENOMIC DNA]</scope>
    <source>
        <strain evidence="7">2184</strain>
    </source>
</reference>
<dbReference type="InterPro" id="IPR050482">
    <property type="entry name" value="Sensor_HK_TwoCompSys"/>
</dbReference>
<dbReference type="PANTHER" id="PTHR24421:SF61">
    <property type="entry name" value="OXYGEN SENSOR HISTIDINE KINASE NREB"/>
    <property type="match status" value="1"/>
</dbReference>
<name>A0A2S0WCE6_9CORY</name>
<keyword evidence="6" id="KW-0067">ATP-binding</keyword>
<protein>
    <submittedName>
        <fullName evidence="6">ATP-binding protein</fullName>
    </submittedName>
</protein>
<organism evidence="6 7">
    <name type="scientific">Corynebacterium liangguodongii</name>
    <dbReference type="NCBI Taxonomy" id="2079535"/>
    <lineage>
        <taxon>Bacteria</taxon>
        <taxon>Bacillati</taxon>
        <taxon>Actinomycetota</taxon>
        <taxon>Actinomycetes</taxon>
        <taxon>Mycobacteriales</taxon>
        <taxon>Corynebacteriaceae</taxon>
        <taxon>Corynebacterium</taxon>
    </lineage>
</organism>
<evidence type="ECO:0000313" key="6">
    <source>
        <dbReference type="EMBL" id="AWB83433.1"/>
    </source>
</evidence>
<gene>
    <name evidence="6" type="ORF">C3E79_02115</name>
</gene>
<evidence type="ECO:0000256" key="3">
    <source>
        <dbReference type="ARBA" id="ARBA00023012"/>
    </source>
</evidence>
<dbReference type="AlphaFoldDB" id="A0A2S0WCE6"/>
<sequence length="397" mass="41216">MRLRRAPCENRGMPDQTASLYPRYVRSRPGRVVAGVAAGLSSHLGVEVSWVRVFFALASFAGGLGPILYAALWALAPLRDGTAVRGAGSWPRWVNTTLVAVSLAGVLVSVSLASGLGAVFTFIVGVVAVGAVVAWQAYDRDLGSKRNVAALAAGIALVMSGVLAIAVLGENAGLFGIVAAVLSSVFGVLLLVVPLIVRLATSLVAEREAKAAADQRAEIASKLHDSVLQTLALIQKRAGDPAEVSRLARGQERELRSWLFDGDGATKAHPATVFTALTRAAGEVEDLFSVIIRPVTVGEDVAYTEGNEAIVLAAREAMVNAGKHSGADAIDVYAEHLAGRLSVFVRDRGRGFDVGAVPADRHGVSESIVARMERAGGSASVTSAPGEGTEVELSLPA</sequence>
<dbReference type="InterPro" id="IPR007168">
    <property type="entry name" value="Phageshock_PspC_N"/>
</dbReference>
<dbReference type="Pfam" id="PF04024">
    <property type="entry name" value="PspC"/>
    <property type="match status" value="1"/>
</dbReference>
<feature type="domain" description="Histidine kinase/HSP90-like ATPase" evidence="4">
    <location>
        <begin position="310"/>
        <end position="396"/>
    </location>
</feature>
<evidence type="ECO:0000313" key="7">
    <source>
        <dbReference type="Proteomes" id="UP000244754"/>
    </source>
</evidence>
<dbReference type="Pfam" id="PF02518">
    <property type="entry name" value="HATPase_c"/>
    <property type="match status" value="1"/>
</dbReference>
<dbReference type="InterPro" id="IPR003594">
    <property type="entry name" value="HATPase_dom"/>
</dbReference>
<dbReference type="Proteomes" id="UP000244754">
    <property type="component" value="Chromosome"/>
</dbReference>
<keyword evidence="1" id="KW-0808">Transferase</keyword>
<keyword evidence="3" id="KW-0902">Two-component regulatory system</keyword>
<dbReference type="InterPro" id="IPR036890">
    <property type="entry name" value="HATPase_C_sf"/>
</dbReference>
<dbReference type="OrthoDB" id="3534856at2"/>
<dbReference type="PANTHER" id="PTHR24421">
    <property type="entry name" value="NITRATE/NITRITE SENSOR PROTEIN NARX-RELATED"/>
    <property type="match status" value="1"/>
</dbReference>
<keyword evidence="6" id="KW-0547">Nucleotide-binding</keyword>